<protein>
    <recommendedName>
        <fullName evidence="2">TLC domain-containing protein</fullName>
    </recommendedName>
</protein>
<dbReference type="EMBL" id="HBEO01026193">
    <property type="protein sequence ID" value="CAD8497380.1"/>
    <property type="molecule type" value="Transcribed_RNA"/>
</dbReference>
<gene>
    <name evidence="1" type="ORF">HPHI1048_LOCUS17641</name>
</gene>
<dbReference type="AlphaFoldDB" id="A0A7S0HS96"/>
<sequence length="211" mass="24651">MVVPAPWRSLSNREKLPIGIPVLNKRSGSLKKIPYCAQVNRKKWRYSRIQVTAFIVSCLSLIVYETHSISAMSEIVVEIFLLLWRGINEFLHDEFDFSAVWHHGGFLLVYMIFQYNQRWQKQYCDLAVRMQILHFPMALWYLGGRYHSIFSDPSLRSVCVLLFRPLWNLSVAFRLSSMAMATLNSLGLQEPFILSALTCVYFLLDLYWSSI</sequence>
<name>A0A7S0HS96_9CRYP</name>
<accession>A0A7S0HS96</accession>
<proteinExistence type="predicted"/>
<evidence type="ECO:0000313" key="1">
    <source>
        <dbReference type="EMBL" id="CAD8497380.1"/>
    </source>
</evidence>
<organism evidence="1">
    <name type="scientific">Hanusia phi</name>
    <dbReference type="NCBI Taxonomy" id="3032"/>
    <lineage>
        <taxon>Eukaryota</taxon>
        <taxon>Cryptophyceae</taxon>
        <taxon>Pyrenomonadales</taxon>
        <taxon>Geminigeraceae</taxon>
        <taxon>Hanusia</taxon>
    </lineage>
</organism>
<reference evidence="1" key="1">
    <citation type="submission" date="2021-01" db="EMBL/GenBank/DDBJ databases">
        <authorList>
            <person name="Corre E."/>
            <person name="Pelletier E."/>
            <person name="Niang G."/>
            <person name="Scheremetjew M."/>
            <person name="Finn R."/>
            <person name="Kale V."/>
            <person name="Holt S."/>
            <person name="Cochrane G."/>
            <person name="Meng A."/>
            <person name="Brown T."/>
            <person name="Cohen L."/>
        </authorList>
    </citation>
    <scope>NUCLEOTIDE SEQUENCE</scope>
    <source>
        <strain evidence="1">CCMP325</strain>
    </source>
</reference>
<evidence type="ECO:0008006" key="2">
    <source>
        <dbReference type="Google" id="ProtNLM"/>
    </source>
</evidence>